<dbReference type="PANTHER" id="PTHR46401:SF2">
    <property type="entry name" value="GLYCOSYLTRANSFERASE WBBK-RELATED"/>
    <property type="match status" value="1"/>
</dbReference>
<feature type="domain" description="Glycosyl transferase family 4" evidence="3">
    <location>
        <begin position="25"/>
        <end position="192"/>
    </location>
</feature>
<dbReference type="RefSeq" id="WP_222991599.1">
    <property type="nucleotide sequence ID" value="NZ_JAINVV010000009.1"/>
</dbReference>
<evidence type="ECO:0000259" key="2">
    <source>
        <dbReference type="Pfam" id="PF00534"/>
    </source>
</evidence>
<dbReference type="EMBL" id="JAINVV010000009">
    <property type="protein sequence ID" value="MBY8824494.1"/>
    <property type="molecule type" value="Genomic_DNA"/>
</dbReference>
<protein>
    <submittedName>
        <fullName evidence="4">Glycosyltransferase family 4 protein</fullName>
    </submittedName>
</protein>
<proteinExistence type="predicted"/>
<comment type="caution">
    <text evidence="4">The sequence shown here is derived from an EMBL/GenBank/DDBJ whole genome shotgun (WGS) entry which is preliminary data.</text>
</comment>
<dbReference type="Pfam" id="PF00534">
    <property type="entry name" value="Glycos_transf_1"/>
    <property type="match status" value="1"/>
</dbReference>
<dbReference type="InterPro" id="IPR022623">
    <property type="entry name" value="Glyco_trans_4"/>
</dbReference>
<reference evidence="4 5" key="1">
    <citation type="submission" date="2021-08" db="EMBL/GenBank/DDBJ databases">
        <authorList>
            <person name="Tuo L."/>
        </authorList>
    </citation>
    <scope>NUCLEOTIDE SEQUENCE [LARGE SCALE GENOMIC DNA]</scope>
    <source>
        <strain evidence="4 5">JCM 31229</strain>
    </source>
</reference>
<keyword evidence="5" id="KW-1185">Reference proteome</keyword>
<keyword evidence="1" id="KW-0808">Transferase</keyword>
<evidence type="ECO:0000259" key="3">
    <source>
        <dbReference type="Pfam" id="PF12000"/>
    </source>
</evidence>
<organism evidence="4 5">
    <name type="scientific">Sphingomonas colocasiae</name>
    <dbReference type="NCBI Taxonomy" id="1848973"/>
    <lineage>
        <taxon>Bacteria</taxon>
        <taxon>Pseudomonadati</taxon>
        <taxon>Pseudomonadota</taxon>
        <taxon>Alphaproteobacteria</taxon>
        <taxon>Sphingomonadales</taxon>
        <taxon>Sphingomonadaceae</taxon>
        <taxon>Sphingomonas</taxon>
    </lineage>
</organism>
<dbReference type="InterPro" id="IPR001296">
    <property type="entry name" value="Glyco_trans_1"/>
</dbReference>
<name>A0ABS7PU27_9SPHN</name>
<dbReference type="Pfam" id="PF12000">
    <property type="entry name" value="Glyco_trans_4_3"/>
    <property type="match status" value="1"/>
</dbReference>
<dbReference type="Gene3D" id="3.40.50.2000">
    <property type="entry name" value="Glycogen Phosphorylase B"/>
    <property type="match status" value="2"/>
</dbReference>
<evidence type="ECO:0000256" key="1">
    <source>
        <dbReference type="ARBA" id="ARBA00022679"/>
    </source>
</evidence>
<evidence type="ECO:0000313" key="5">
    <source>
        <dbReference type="Proteomes" id="UP000706039"/>
    </source>
</evidence>
<dbReference type="PANTHER" id="PTHR46401">
    <property type="entry name" value="GLYCOSYLTRANSFERASE WBBK-RELATED"/>
    <property type="match status" value="1"/>
</dbReference>
<gene>
    <name evidence="4" type="ORF">K7G82_19470</name>
</gene>
<feature type="domain" description="Glycosyl transferase family 1" evidence="2">
    <location>
        <begin position="211"/>
        <end position="382"/>
    </location>
</feature>
<dbReference type="SUPFAM" id="SSF53756">
    <property type="entry name" value="UDP-Glycosyltransferase/glycogen phosphorylase"/>
    <property type="match status" value="1"/>
</dbReference>
<sequence>MNVLFVHQNFPGQFRSLAPALAARGDTVVAMGMNDFAGFPNIRYVRSKATHNTATNGHPWTRDFDSKVIRADASFRSAMKLREEGFMPDVIIAHPGWGESLFLKTVWPDAKLGIYCEFFYSADGADMNFDAEFPSGDRDESACRMLIKNVGNFLHFDQAAAGIAPTHWQASSFPEPFRSRIRIVHDGIDTDRVKSIPGVKLKLNDQIEVGREDEVITFVNRNLEPYRGYHVFMRALPELLRRRPNARVIIVGGDEVSYGAPPPKGKSWRNIFLQEVSDQIDMSRVNFVGKIPYQQFLGLLAVSTVHVYLTYPFVLSWSLIEAMAMECAIVASDTPPVLEAIDDGEHGVLVPFFDRDALIESVISLLDDPARRAQLGANARKRAVAEYDLRSVCLPRQIEWVDGLAAGGG</sequence>
<dbReference type="CDD" id="cd03818">
    <property type="entry name" value="GT4_ExpC-like"/>
    <property type="match status" value="1"/>
</dbReference>
<dbReference type="Proteomes" id="UP000706039">
    <property type="component" value="Unassembled WGS sequence"/>
</dbReference>
<accession>A0ABS7PU27</accession>
<evidence type="ECO:0000313" key="4">
    <source>
        <dbReference type="EMBL" id="MBY8824494.1"/>
    </source>
</evidence>